<sequence length="342" mass="36644">MKKKLTCLLLAMAMVFSLTACGSGGDSSGGESAEGQTYEWTASSGLAVGSSWDLGLLKFAELLNERSNGAITLTVHSGATLGSAKETLEGVQMGSIDFIVESSASLSNFTDAMSVFDLPYLFPDAATARKALSGEAAQGQLDALESIGMKGINYWENGIYAIGAVKPVKNLADLKGMRVRSIDSPLQADVYSALGAMPVVLAWGDIYTSIQTGVADAVSSTAVTNMYTQNFYEVAPYITLSNHGYSPAPLICSKSLWDSLSEDIQQLVMECAEEAREYHYQICDEQLAEYMAEMEANGAEFIEIDQTEWEAAVQPVYEKYVGEGGIDPVLVEAIQTDVEAVE</sequence>
<dbReference type="PROSITE" id="PS51257">
    <property type="entry name" value="PROKAR_LIPOPROTEIN"/>
    <property type="match status" value="1"/>
</dbReference>
<organism evidence="3 4">
    <name type="scientific">Dysosmobacter welbionis</name>
    <dbReference type="NCBI Taxonomy" id="2093857"/>
    <lineage>
        <taxon>Bacteria</taxon>
        <taxon>Bacillati</taxon>
        <taxon>Bacillota</taxon>
        <taxon>Clostridia</taxon>
        <taxon>Eubacteriales</taxon>
        <taxon>Oscillospiraceae</taxon>
        <taxon>Dysosmobacter</taxon>
    </lineage>
</organism>
<dbReference type="Gene3D" id="3.40.190.170">
    <property type="entry name" value="Bacterial extracellular solute-binding protein, family 7"/>
    <property type="match status" value="1"/>
</dbReference>
<name>A0A856HZT7_9FIRM</name>
<dbReference type="EMBL" id="CP034413">
    <property type="protein sequence ID" value="QCI59286.2"/>
    <property type="molecule type" value="Genomic_DNA"/>
</dbReference>
<dbReference type="GO" id="GO:0030288">
    <property type="term" value="C:outer membrane-bounded periplasmic space"/>
    <property type="evidence" value="ECO:0007669"/>
    <property type="project" value="InterPro"/>
</dbReference>
<feature type="signal peptide" evidence="2">
    <location>
        <begin position="1"/>
        <end position="22"/>
    </location>
</feature>
<dbReference type="NCBIfam" id="NF037995">
    <property type="entry name" value="TRAP_S1"/>
    <property type="match status" value="1"/>
</dbReference>
<dbReference type="GO" id="GO:0055085">
    <property type="term" value="P:transmembrane transport"/>
    <property type="evidence" value="ECO:0007669"/>
    <property type="project" value="InterPro"/>
</dbReference>
<dbReference type="NCBIfam" id="TIGR00787">
    <property type="entry name" value="dctP"/>
    <property type="match status" value="1"/>
</dbReference>
<protein>
    <submittedName>
        <fullName evidence="3">TRAP transporter substrate-binding protein</fullName>
    </submittedName>
</protein>
<reference evidence="4" key="1">
    <citation type="submission" date="2018-12" db="EMBL/GenBank/DDBJ databases">
        <title>Dusodibacter welbiota gen. nov., sp. nov., isolated from human faeces and emended description of the Oscillibacter genus.</title>
        <authorList>
            <person name="Le Roy T."/>
            <person name="Van der Smissen P."/>
            <person name="Delzenne N."/>
            <person name="Muccioli G."/>
            <person name="Collet J.F."/>
            <person name="Cani P.D."/>
        </authorList>
    </citation>
    <scope>NUCLEOTIDE SEQUENCE [LARGE SCALE GENOMIC DNA]</scope>
    <source>
        <strain evidence="4">J115</strain>
    </source>
</reference>
<evidence type="ECO:0000256" key="2">
    <source>
        <dbReference type="SAM" id="SignalP"/>
    </source>
</evidence>
<dbReference type="InterPro" id="IPR038404">
    <property type="entry name" value="TRAP_DctP_sf"/>
</dbReference>
<dbReference type="AlphaFoldDB" id="A0A856HZT7"/>
<dbReference type="PANTHER" id="PTHR33376:SF15">
    <property type="entry name" value="BLL6794 PROTEIN"/>
    <property type="match status" value="1"/>
</dbReference>
<dbReference type="InterPro" id="IPR018389">
    <property type="entry name" value="DctP_fam"/>
</dbReference>
<dbReference type="Proteomes" id="UP000298642">
    <property type="component" value="Chromosome"/>
</dbReference>
<keyword evidence="4" id="KW-1185">Reference proteome</keyword>
<keyword evidence="1 2" id="KW-0732">Signal</keyword>
<dbReference type="KEGG" id="obj:EIO64_08640"/>
<dbReference type="GeneID" id="89523074"/>
<dbReference type="InterPro" id="IPR004682">
    <property type="entry name" value="TRAP_DctP"/>
</dbReference>
<dbReference type="Pfam" id="PF03480">
    <property type="entry name" value="DctP"/>
    <property type="match status" value="1"/>
</dbReference>
<dbReference type="RefSeq" id="WP_158629753.1">
    <property type="nucleotide sequence ID" value="NZ_CP034413.3"/>
</dbReference>
<dbReference type="PIRSF" id="PIRSF006470">
    <property type="entry name" value="DctB"/>
    <property type="match status" value="1"/>
</dbReference>
<feature type="chain" id="PRO_5039219200" evidence="2">
    <location>
        <begin position="23"/>
        <end position="342"/>
    </location>
</feature>
<evidence type="ECO:0000256" key="1">
    <source>
        <dbReference type="ARBA" id="ARBA00022729"/>
    </source>
</evidence>
<accession>A0A856HZT7</accession>
<evidence type="ECO:0000313" key="4">
    <source>
        <dbReference type="Proteomes" id="UP000298642"/>
    </source>
</evidence>
<gene>
    <name evidence="3" type="ORF">EIO64_08640</name>
</gene>
<proteinExistence type="predicted"/>
<evidence type="ECO:0000313" key="3">
    <source>
        <dbReference type="EMBL" id="QCI59286.2"/>
    </source>
</evidence>
<dbReference type="CDD" id="cd13603">
    <property type="entry name" value="PBP2_TRAP_Siap_TeaA_like"/>
    <property type="match status" value="1"/>
</dbReference>
<dbReference type="PANTHER" id="PTHR33376">
    <property type="match status" value="1"/>
</dbReference>